<evidence type="ECO:0000256" key="8">
    <source>
        <dbReference type="ARBA" id="ARBA00022840"/>
    </source>
</evidence>
<evidence type="ECO:0000256" key="11">
    <source>
        <dbReference type="ARBA" id="ARBA00022989"/>
    </source>
</evidence>
<feature type="binding site" evidence="18">
    <location>
        <position position="646"/>
    </location>
    <ligand>
        <name>Mg(2+)</name>
        <dbReference type="ChEBI" id="CHEBI:18420"/>
    </ligand>
</feature>
<feature type="transmembrane region" description="Helical" evidence="19">
    <location>
        <begin position="1192"/>
        <end position="1215"/>
    </location>
</feature>
<comment type="caution">
    <text evidence="23">The sequence shown here is derived from an EMBL/GenBank/DDBJ whole genome shotgun (WGS) entry which is preliminary data.</text>
</comment>
<feature type="binding site" evidence="17">
    <location>
        <position position="800"/>
    </location>
    <ligand>
        <name>ATP</name>
        <dbReference type="ChEBI" id="CHEBI:30616"/>
    </ligand>
</feature>
<feature type="region of interest" description="Disordered" evidence="20">
    <location>
        <begin position="271"/>
        <end position="323"/>
    </location>
</feature>
<evidence type="ECO:0000256" key="5">
    <source>
        <dbReference type="ARBA" id="ARBA00022692"/>
    </source>
</evidence>
<keyword evidence="12" id="KW-0445">Lipid transport</keyword>
<dbReference type="Gene3D" id="2.70.150.10">
    <property type="entry name" value="Calcium-transporting ATPase, cytoplasmic transduction domain A"/>
    <property type="match status" value="1"/>
</dbReference>
<comment type="cofactor">
    <cofactor evidence="1 18">
        <name>Mg(2+)</name>
        <dbReference type="ChEBI" id="CHEBI:18420"/>
    </cofactor>
</comment>
<dbReference type="PRINTS" id="PR00119">
    <property type="entry name" value="CATATPASE"/>
</dbReference>
<keyword evidence="11 19" id="KW-1133">Transmembrane helix</keyword>
<evidence type="ECO:0000259" key="21">
    <source>
        <dbReference type="Pfam" id="PF16209"/>
    </source>
</evidence>
<dbReference type="SUPFAM" id="SSF81653">
    <property type="entry name" value="Calcium ATPase, transduction domain A"/>
    <property type="match status" value="1"/>
</dbReference>
<dbReference type="GO" id="GO:0005802">
    <property type="term" value="C:trans-Golgi network"/>
    <property type="evidence" value="ECO:0007669"/>
    <property type="project" value="TreeGrafter"/>
</dbReference>
<comment type="caution">
    <text evidence="19">Lacks conserved residue(s) required for the propagation of feature annotation.</text>
</comment>
<comment type="similarity">
    <text evidence="3 19">Belongs to the cation transport ATPase (P-type) (TC 3.A.3) family. Type IV subfamily.</text>
</comment>
<feature type="binding site" evidence="18">
    <location>
        <position position="648"/>
    </location>
    <ligand>
        <name>Mg(2+)</name>
        <dbReference type="ChEBI" id="CHEBI:18420"/>
    </ligand>
</feature>
<dbReference type="InterPro" id="IPR023299">
    <property type="entry name" value="ATPase_P-typ_cyto_dom_N"/>
</dbReference>
<dbReference type="GO" id="GO:0140326">
    <property type="term" value="F:ATPase-coupled intramembrane lipid transporter activity"/>
    <property type="evidence" value="ECO:0007669"/>
    <property type="project" value="UniProtKB-EC"/>
</dbReference>
<keyword evidence="7 17" id="KW-0547">Nucleotide-binding</keyword>
<dbReference type="InterPro" id="IPR008250">
    <property type="entry name" value="ATPase_P-typ_transduc_dom_A_sf"/>
</dbReference>
<keyword evidence="4" id="KW-0813">Transport</keyword>
<keyword evidence="9 18" id="KW-0460">Magnesium</keyword>
<feature type="compositionally biased region" description="Basic residues" evidence="20">
    <location>
        <begin position="277"/>
        <end position="296"/>
    </location>
</feature>
<dbReference type="InterPro" id="IPR001757">
    <property type="entry name" value="P_typ_ATPase"/>
</dbReference>
<feature type="domain" description="P-type ATPase N-terminal" evidence="21">
    <location>
        <begin position="167"/>
        <end position="221"/>
    </location>
</feature>
<feature type="compositionally biased region" description="Polar residues" evidence="20">
    <location>
        <begin position="33"/>
        <end position="47"/>
    </location>
</feature>
<comment type="catalytic activity">
    <reaction evidence="14 19">
        <text>ATP + H2O + phospholipidSide 1 = ADP + phosphate + phospholipidSide 2.</text>
        <dbReference type="EC" id="7.6.2.1"/>
    </reaction>
</comment>
<feature type="region of interest" description="Disordered" evidence="20">
    <location>
        <begin position="411"/>
        <end position="430"/>
    </location>
</feature>
<keyword evidence="6 18" id="KW-0479">Metal-binding</keyword>
<evidence type="ECO:0000313" key="23">
    <source>
        <dbReference type="EMBL" id="KAK4550839.1"/>
    </source>
</evidence>
<evidence type="ECO:0000256" key="15">
    <source>
        <dbReference type="ARBA" id="ARBA00049128"/>
    </source>
</evidence>
<evidence type="ECO:0000256" key="3">
    <source>
        <dbReference type="ARBA" id="ARBA00008109"/>
    </source>
</evidence>
<protein>
    <recommendedName>
        <fullName evidence="19">Phospholipid-transporting ATPase</fullName>
        <ecNumber evidence="19">7.6.2.1</ecNumber>
    </recommendedName>
</protein>
<evidence type="ECO:0000256" key="10">
    <source>
        <dbReference type="ARBA" id="ARBA00022967"/>
    </source>
</evidence>
<dbReference type="NCBIfam" id="TIGR01494">
    <property type="entry name" value="ATPase_P-type"/>
    <property type="match status" value="2"/>
</dbReference>
<accession>A0AAV9JYV5</accession>
<feature type="binding site" evidence="18">
    <location>
        <position position="1057"/>
    </location>
    <ligand>
        <name>Mg(2+)</name>
        <dbReference type="ChEBI" id="CHEBI:18420"/>
    </ligand>
</feature>
<dbReference type="SFLD" id="SFLDF00027">
    <property type="entry name" value="p-type_atpase"/>
    <property type="match status" value="1"/>
</dbReference>
<dbReference type="Pfam" id="PF16209">
    <property type="entry name" value="PhoLip_ATPase_N"/>
    <property type="match status" value="1"/>
</dbReference>
<keyword evidence="10 19" id="KW-1278">Translocase</keyword>
<evidence type="ECO:0000256" key="2">
    <source>
        <dbReference type="ARBA" id="ARBA00004337"/>
    </source>
</evidence>
<dbReference type="NCBIfam" id="TIGR01652">
    <property type="entry name" value="ATPase-Plipid"/>
    <property type="match status" value="1"/>
</dbReference>
<dbReference type="SFLD" id="SFLDG00002">
    <property type="entry name" value="C1.7:_P-type_atpase_like"/>
    <property type="match status" value="1"/>
</dbReference>
<feature type="binding site" evidence="17">
    <location>
        <position position="835"/>
    </location>
    <ligand>
        <name>ATP</name>
        <dbReference type="ChEBI" id="CHEBI:30616"/>
    </ligand>
</feature>
<evidence type="ECO:0000256" key="12">
    <source>
        <dbReference type="ARBA" id="ARBA00023055"/>
    </source>
</evidence>
<dbReference type="FunFam" id="3.40.1110.10:FF:000067">
    <property type="entry name" value="Phospholipid-transporting ATPase"/>
    <property type="match status" value="1"/>
</dbReference>
<feature type="binding site" evidence="17">
    <location>
        <position position="646"/>
    </location>
    <ligand>
        <name>ATP</name>
        <dbReference type="ChEBI" id="CHEBI:30616"/>
    </ligand>
</feature>
<dbReference type="InterPro" id="IPR036412">
    <property type="entry name" value="HAD-like_sf"/>
</dbReference>
<dbReference type="PANTHER" id="PTHR24092">
    <property type="entry name" value="PROBABLE PHOSPHOLIPID-TRANSPORTING ATPASE"/>
    <property type="match status" value="1"/>
</dbReference>
<dbReference type="SFLD" id="SFLDS00003">
    <property type="entry name" value="Haloacid_Dehalogenase"/>
    <property type="match status" value="1"/>
</dbReference>
<feature type="binding site" evidence="17">
    <location>
        <position position="1056"/>
    </location>
    <ligand>
        <name>ATP</name>
        <dbReference type="ChEBI" id="CHEBI:30616"/>
    </ligand>
</feature>
<dbReference type="GO" id="GO:0006897">
    <property type="term" value="P:endocytosis"/>
    <property type="evidence" value="ECO:0007669"/>
    <property type="project" value="TreeGrafter"/>
</dbReference>
<feature type="binding site" evidence="17">
    <location>
        <position position="864"/>
    </location>
    <ligand>
        <name>ATP</name>
        <dbReference type="ChEBI" id="CHEBI:30616"/>
    </ligand>
</feature>
<dbReference type="SUPFAM" id="SSF81660">
    <property type="entry name" value="Metal cation-transporting ATPase, ATP-binding domain N"/>
    <property type="match status" value="1"/>
</dbReference>
<dbReference type="InterPro" id="IPR044492">
    <property type="entry name" value="P_typ_ATPase_HD_dom"/>
</dbReference>
<dbReference type="GO" id="GO:0005524">
    <property type="term" value="F:ATP binding"/>
    <property type="evidence" value="ECO:0007669"/>
    <property type="project" value="UniProtKB-UniRule"/>
</dbReference>
<dbReference type="GO" id="GO:0045332">
    <property type="term" value="P:phospholipid translocation"/>
    <property type="evidence" value="ECO:0007669"/>
    <property type="project" value="TreeGrafter"/>
</dbReference>
<feature type="binding site" evidence="17">
    <location>
        <position position="946"/>
    </location>
    <ligand>
        <name>ATP</name>
        <dbReference type="ChEBI" id="CHEBI:30616"/>
    </ligand>
</feature>
<dbReference type="EC" id="7.6.2.1" evidence="19"/>
<feature type="domain" description="P-type ATPase C-terminal" evidence="22">
    <location>
        <begin position="1080"/>
        <end position="1326"/>
    </location>
</feature>
<feature type="transmembrane region" description="Helical" evidence="19">
    <location>
        <begin position="1299"/>
        <end position="1321"/>
    </location>
</feature>
<dbReference type="Pfam" id="PF16212">
    <property type="entry name" value="PhoLip_ATPase_C"/>
    <property type="match status" value="1"/>
</dbReference>
<dbReference type="Proteomes" id="UP001324427">
    <property type="component" value="Unassembled WGS sequence"/>
</dbReference>
<evidence type="ECO:0000256" key="16">
    <source>
        <dbReference type="PIRSR" id="PIRSR606539-1"/>
    </source>
</evidence>
<evidence type="ECO:0000256" key="14">
    <source>
        <dbReference type="ARBA" id="ARBA00034036"/>
    </source>
</evidence>
<dbReference type="InterPro" id="IPR032631">
    <property type="entry name" value="P-type_ATPase_N"/>
</dbReference>
<comment type="catalytic activity">
    <reaction evidence="15">
        <text>a 1,2-diacyl-sn-glycero-3-phosphoethanolamine(out) + ATP + H2O = a 1,2-diacyl-sn-glycero-3-phosphoethanolamine(in) + ADP + phosphate + H(+)</text>
        <dbReference type="Rhea" id="RHEA:66132"/>
        <dbReference type="ChEBI" id="CHEBI:15377"/>
        <dbReference type="ChEBI" id="CHEBI:15378"/>
        <dbReference type="ChEBI" id="CHEBI:30616"/>
        <dbReference type="ChEBI" id="CHEBI:43474"/>
        <dbReference type="ChEBI" id="CHEBI:64612"/>
        <dbReference type="ChEBI" id="CHEBI:456216"/>
    </reaction>
    <physiologicalReaction direction="left-to-right" evidence="15">
        <dbReference type="Rhea" id="RHEA:66133"/>
    </physiologicalReaction>
</comment>
<feature type="binding site" evidence="18">
    <location>
        <position position="1053"/>
    </location>
    <ligand>
        <name>Mg(2+)</name>
        <dbReference type="ChEBI" id="CHEBI:18420"/>
    </ligand>
</feature>
<keyword evidence="13 19" id="KW-0472">Membrane</keyword>
<feature type="binding site" evidence="17">
    <location>
        <position position="648"/>
    </location>
    <ligand>
        <name>ATP</name>
        <dbReference type="ChEBI" id="CHEBI:30616"/>
    </ligand>
</feature>
<keyword evidence="5 19" id="KW-0812">Transmembrane</keyword>
<organism evidence="23 24">
    <name type="scientific">Oleoguttula mirabilis</name>
    <dbReference type="NCBI Taxonomy" id="1507867"/>
    <lineage>
        <taxon>Eukaryota</taxon>
        <taxon>Fungi</taxon>
        <taxon>Dikarya</taxon>
        <taxon>Ascomycota</taxon>
        <taxon>Pezizomycotina</taxon>
        <taxon>Dothideomycetes</taxon>
        <taxon>Dothideomycetidae</taxon>
        <taxon>Mycosphaerellales</taxon>
        <taxon>Teratosphaeriaceae</taxon>
        <taxon>Oleoguttula</taxon>
    </lineage>
</organism>
<feature type="transmembrane region" description="Helical" evidence="19">
    <location>
        <begin position="1110"/>
        <end position="1131"/>
    </location>
</feature>
<dbReference type="Gene3D" id="3.40.1110.10">
    <property type="entry name" value="Calcium-transporting ATPase, cytoplasmic domain N"/>
    <property type="match status" value="1"/>
</dbReference>
<dbReference type="InterPro" id="IPR018303">
    <property type="entry name" value="ATPase_P-typ_P_site"/>
</dbReference>
<dbReference type="FunFam" id="3.40.50.1000:FF:000009">
    <property type="entry name" value="Phospholipid-transporting ATPase"/>
    <property type="match status" value="1"/>
</dbReference>
<evidence type="ECO:0000256" key="1">
    <source>
        <dbReference type="ARBA" id="ARBA00001946"/>
    </source>
</evidence>
<dbReference type="GO" id="GO:0016887">
    <property type="term" value="F:ATP hydrolysis activity"/>
    <property type="evidence" value="ECO:0007669"/>
    <property type="project" value="InterPro"/>
</dbReference>
<dbReference type="Pfam" id="PF13246">
    <property type="entry name" value="Cation_ATPase"/>
    <property type="match status" value="1"/>
</dbReference>
<evidence type="ECO:0000256" key="6">
    <source>
        <dbReference type="ARBA" id="ARBA00022723"/>
    </source>
</evidence>
<feature type="transmembrane region" description="Helical" evidence="19">
    <location>
        <begin position="1143"/>
        <end position="1162"/>
    </location>
</feature>
<reference evidence="23 24" key="1">
    <citation type="submission" date="2021-11" db="EMBL/GenBank/DDBJ databases">
        <title>Black yeast isolated from Biological Soil Crust.</title>
        <authorList>
            <person name="Kurbessoian T."/>
        </authorList>
    </citation>
    <scope>NUCLEOTIDE SEQUENCE [LARGE SCALE GENOMIC DNA]</scope>
    <source>
        <strain evidence="23 24">CCFEE 5522</strain>
    </source>
</reference>
<feature type="compositionally biased region" description="Acidic residues" evidence="20">
    <location>
        <begin position="18"/>
        <end position="31"/>
    </location>
</feature>
<dbReference type="GO" id="GO:0010008">
    <property type="term" value="C:endosome membrane"/>
    <property type="evidence" value="ECO:0007669"/>
    <property type="project" value="UniProtKB-SubCell"/>
</dbReference>
<feature type="compositionally biased region" description="Basic and acidic residues" evidence="20">
    <location>
        <begin position="304"/>
        <end position="317"/>
    </location>
</feature>
<evidence type="ECO:0000256" key="18">
    <source>
        <dbReference type="PIRSR" id="PIRSR606539-3"/>
    </source>
</evidence>
<dbReference type="SUPFAM" id="SSF81665">
    <property type="entry name" value="Calcium ATPase, transmembrane domain M"/>
    <property type="match status" value="1"/>
</dbReference>
<feature type="binding site" evidence="17">
    <location>
        <position position="1027"/>
    </location>
    <ligand>
        <name>ATP</name>
        <dbReference type="ChEBI" id="CHEBI:30616"/>
    </ligand>
</feature>
<evidence type="ECO:0000256" key="4">
    <source>
        <dbReference type="ARBA" id="ARBA00022448"/>
    </source>
</evidence>
<dbReference type="EMBL" id="JAVFHQ010000001">
    <property type="protein sequence ID" value="KAK4550839.1"/>
    <property type="molecule type" value="Genomic_DNA"/>
</dbReference>
<feature type="binding site" evidence="17">
    <location>
        <position position="1033"/>
    </location>
    <ligand>
        <name>ATP</name>
        <dbReference type="ChEBI" id="CHEBI:30616"/>
    </ligand>
</feature>
<evidence type="ECO:0000256" key="7">
    <source>
        <dbReference type="ARBA" id="ARBA00022741"/>
    </source>
</evidence>
<evidence type="ECO:0000259" key="22">
    <source>
        <dbReference type="Pfam" id="PF16212"/>
    </source>
</evidence>
<feature type="binding site" evidence="17">
    <location>
        <position position="756"/>
    </location>
    <ligand>
        <name>ATP</name>
        <dbReference type="ChEBI" id="CHEBI:30616"/>
    </ligand>
</feature>
<dbReference type="InterPro" id="IPR023298">
    <property type="entry name" value="ATPase_P-typ_TM_dom_sf"/>
</dbReference>
<feature type="transmembrane region" description="Helical" evidence="19">
    <location>
        <begin position="1266"/>
        <end position="1287"/>
    </location>
</feature>
<evidence type="ECO:0000256" key="20">
    <source>
        <dbReference type="SAM" id="MobiDB-lite"/>
    </source>
</evidence>
<gene>
    <name evidence="23" type="ORF">LTR36_000419</name>
</gene>
<dbReference type="PANTHER" id="PTHR24092:SF5">
    <property type="entry name" value="PHOSPHOLIPID-TRANSPORTING ATPASE"/>
    <property type="match status" value="1"/>
</dbReference>
<evidence type="ECO:0000256" key="19">
    <source>
        <dbReference type="RuleBase" id="RU362033"/>
    </source>
</evidence>
<dbReference type="PROSITE" id="PS00154">
    <property type="entry name" value="ATPASE_E1_E2"/>
    <property type="match status" value="1"/>
</dbReference>
<feature type="binding site" evidence="17">
    <location>
        <position position="947"/>
    </location>
    <ligand>
        <name>ATP</name>
        <dbReference type="ChEBI" id="CHEBI:30616"/>
    </ligand>
</feature>
<evidence type="ECO:0000256" key="9">
    <source>
        <dbReference type="ARBA" id="ARBA00022842"/>
    </source>
</evidence>
<dbReference type="InterPro" id="IPR023214">
    <property type="entry name" value="HAD_sf"/>
</dbReference>
<sequence>MPTPDPYHHHPPLGPPEAYDDDDDLDLDELDPASSSYTAPRQPQRQSYDFGARIPLQNLRRYGGRRRPRDPDADDLEVLVGGDEGNERKLEPSDDDAPLLANGGGRRVSPPGLGDSSARVSRRKRGIWRLLPFIKDTGPIALSTSTEEEADDEHDPSATRTIAVGSKQAAKYPPNAVSNAKYSPWSFLPRTLFNEFKFFFNMYFLLVALSQIIPALRIGYLSTYIAPLAFVLAITLGKEAYDDIERRRRDREANSEPYKVLKFAERTADFGGESGGGRKKRKIKSLSERKRGKRRRLSVEEEDGRLADAEREERETEGLDAPSATVTEVVKPSRDLRVGDVIVLGKDQRVPADLVILKSFSTESVPAPTYDSGYDAGEGESDTTLVDMAGENAAQSDGTPKAEAARALRLEDKTTTEDPSGGGEAFIRTDQLDGETDWKLRLASPLVQTLPTSEYGRLRVTAGKPDKRVNEFIGTIELEPKTSHNSETTKSTPLTIDNTAWANTVLASSTTVHAVVVYTGPQTRAALSTSASRSKTGLLENEINSLTKILCLLTAALSIGLVVLEKMEAADQTHTYDLKDREWYVAFMRFLILFSTIVPISLRVNLDMGKSVYAWFIQRDKGIPGTVVRTSTIPEELGRIEYLLTDKTGTLTRNEMELKKIHVGTVGYAGEAMEEVGSYVRQAFAPLAEEAEEGALWTPSKGFGALSSATRTRREIGMRVFNLVLALAVCHNVTPTVEEDASGQATTAYQASSPDEIAIVQWTEAVGLRVAHRDRRSITLQSVHDGRVVVKVEILNIFPFTSDSKRMGVVARFCSHVKPTGRVEEGGGEIVFFQKGADTVMSAIVAANDWLDEETGNMAREGLRTLVVGRKPLSREAYSAFTTAYGEASLSLANRENALSRIVKTHLEKDLDLLGVTGVEDKLQPNVKPSLELLRNAGIKIWMLTGDKVETARCVAVSSKLVSRGQTIHMIAGLKKKEAALDALGPLHSQTNAALLIDGQSLALYLTYHKETFITTAVRLPAVIACRCSPTQKADLALLIRSWTKKRVACIGDGGNDVSMIQAADVGVGIVGKEGRQASLAADFSITQFAHLTKLLVWHGRNSYKRSSKLALFVMHRGLIAAIAQAVFSVASKGEPVALYRDWLLVGYATVYTMAPVFSLALDRDVDEGLANLYPELYKELTLGKSLSYKTFFAWVGISLYQGLIIQFGSQVLVPGSSWAGGPTTAGQPDPMQRIGVRRMISLSYSALVVNELLMVACEITTWHPIMILSILGTAAAYFGSIPFLGGYYDLPYLLEVGFWWRFAGLVAASVGPVWMGKCVGRRVRPSGWRKVRGV</sequence>
<dbReference type="GO" id="GO:0005886">
    <property type="term" value="C:plasma membrane"/>
    <property type="evidence" value="ECO:0007669"/>
    <property type="project" value="TreeGrafter"/>
</dbReference>
<feature type="binding site" evidence="17">
    <location>
        <position position="945"/>
    </location>
    <ligand>
        <name>ATP</name>
        <dbReference type="ChEBI" id="CHEBI:30616"/>
    </ligand>
</feature>
<name>A0AAV9JYV5_9PEZI</name>
<keyword evidence="24" id="KW-1185">Reference proteome</keyword>
<feature type="active site" description="4-aspartylphosphate intermediate" evidence="16">
    <location>
        <position position="646"/>
    </location>
</feature>
<dbReference type="Gene3D" id="3.40.50.1000">
    <property type="entry name" value="HAD superfamily/HAD-like"/>
    <property type="match status" value="1"/>
</dbReference>
<evidence type="ECO:0000256" key="17">
    <source>
        <dbReference type="PIRSR" id="PIRSR606539-2"/>
    </source>
</evidence>
<evidence type="ECO:0000313" key="24">
    <source>
        <dbReference type="Proteomes" id="UP001324427"/>
    </source>
</evidence>
<dbReference type="InterPro" id="IPR006539">
    <property type="entry name" value="P-type_ATPase_IV"/>
</dbReference>
<dbReference type="SUPFAM" id="SSF56784">
    <property type="entry name" value="HAD-like"/>
    <property type="match status" value="1"/>
</dbReference>
<feature type="binding site" evidence="17">
    <location>
        <position position="1057"/>
    </location>
    <ligand>
        <name>ATP</name>
        <dbReference type="ChEBI" id="CHEBI:30616"/>
    </ligand>
</feature>
<proteinExistence type="inferred from homology"/>
<keyword evidence="8 17" id="KW-0067">ATP-binding</keyword>
<dbReference type="GO" id="GO:0000287">
    <property type="term" value="F:magnesium ion binding"/>
    <property type="evidence" value="ECO:0007669"/>
    <property type="project" value="UniProtKB-UniRule"/>
</dbReference>
<feature type="region of interest" description="Disordered" evidence="20">
    <location>
        <begin position="1"/>
        <end position="120"/>
    </location>
</feature>
<evidence type="ECO:0000256" key="13">
    <source>
        <dbReference type="ARBA" id="ARBA00023136"/>
    </source>
</evidence>
<dbReference type="GO" id="GO:0006890">
    <property type="term" value="P:retrograde vesicle-mediated transport, Golgi to endoplasmic reticulum"/>
    <property type="evidence" value="ECO:0007669"/>
    <property type="project" value="TreeGrafter"/>
</dbReference>
<dbReference type="InterPro" id="IPR032630">
    <property type="entry name" value="P_typ_ATPase_c"/>
</dbReference>
<feature type="binding site" evidence="17">
    <location>
        <position position="647"/>
    </location>
    <ligand>
        <name>ATP</name>
        <dbReference type="ChEBI" id="CHEBI:30616"/>
    </ligand>
</feature>
<comment type="subcellular location">
    <subcellularLocation>
        <location evidence="2">Endosome membrane</location>
        <topology evidence="2">Multi-pass membrane protein</topology>
    </subcellularLocation>
    <subcellularLocation>
        <location evidence="19">Membrane</location>
        <topology evidence="19">Multi-pass membrane protein</topology>
    </subcellularLocation>
</comment>